<protein>
    <submittedName>
        <fullName evidence="2">Uncharacterized protein</fullName>
    </submittedName>
</protein>
<dbReference type="Proteomes" id="UP001497480">
    <property type="component" value="Unassembled WGS sequence"/>
</dbReference>
<dbReference type="EMBL" id="CAXHTB010000011">
    <property type="protein sequence ID" value="CAL0314998.1"/>
    <property type="molecule type" value="Genomic_DNA"/>
</dbReference>
<name>A0AAV1X0B0_LUPLU</name>
<organism evidence="2 3">
    <name type="scientific">Lupinus luteus</name>
    <name type="common">European yellow lupine</name>
    <dbReference type="NCBI Taxonomy" id="3873"/>
    <lineage>
        <taxon>Eukaryota</taxon>
        <taxon>Viridiplantae</taxon>
        <taxon>Streptophyta</taxon>
        <taxon>Embryophyta</taxon>
        <taxon>Tracheophyta</taxon>
        <taxon>Spermatophyta</taxon>
        <taxon>Magnoliopsida</taxon>
        <taxon>eudicotyledons</taxon>
        <taxon>Gunneridae</taxon>
        <taxon>Pentapetalae</taxon>
        <taxon>rosids</taxon>
        <taxon>fabids</taxon>
        <taxon>Fabales</taxon>
        <taxon>Fabaceae</taxon>
        <taxon>Papilionoideae</taxon>
        <taxon>50 kb inversion clade</taxon>
        <taxon>genistoids sensu lato</taxon>
        <taxon>core genistoids</taxon>
        <taxon>Genisteae</taxon>
        <taxon>Lupinus</taxon>
    </lineage>
</organism>
<evidence type="ECO:0000313" key="3">
    <source>
        <dbReference type="Proteomes" id="UP001497480"/>
    </source>
</evidence>
<comment type="caution">
    <text evidence="2">The sequence shown here is derived from an EMBL/GenBank/DDBJ whole genome shotgun (WGS) entry which is preliminary data.</text>
</comment>
<dbReference type="EMBL" id="CAXHTB010000011">
    <property type="protein sequence ID" value="CAL0314975.1"/>
    <property type="molecule type" value="Genomic_DNA"/>
</dbReference>
<keyword evidence="3" id="KW-1185">Reference proteome</keyword>
<accession>A0AAV1X0B0</accession>
<dbReference type="AlphaFoldDB" id="A0AAV1X0B0"/>
<proteinExistence type="predicted"/>
<sequence>MAFHYSLFLSGEGCSSSPADPLFMRQCDAAEKRKPLGIGWGKLQTKKGLLLPYIK</sequence>
<gene>
    <name evidence="1" type="ORF">LLUT_LOCUS16035</name>
    <name evidence="2" type="ORF">LLUT_LOCUS16058</name>
</gene>
<reference evidence="2 3" key="1">
    <citation type="submission" date="2024-03" db="EMBL/GenBank/DDBJ databases">
        <authorList>
            <person name="Martinez-Hernandez J."/>
        </authorList>
    </citation>
    <scope>NUCLEOTIDE SEQUENCE [LARGE SCALE GENOMIC DNA]</scope>
</reference>
<evidence type="ECO:0000313" key="1">
    <source>
        <dbReference type="EMBL" id="CAL0314975.1"/>
    </source>
</evidence>
<evidence type="ECO:0000313" key="2">
    <source>
        <dbReference type="EMBL" id="CAL0314998.1"/>
    </source>
</evidence>